<evidence type="ECO:0000313" key="3">
    <source>
        <dbReference type="Proteomes" id="UP001221757"/>
    </source>
</evidence>
<keyword evidence="3" id="KW-1185">Reference proteome</keyword>
<evidence type="ECO:0000256" key="1">
    <source>
        <dbReference type="SAM" id="MobiDB-lite"/>
    </source>
</evidence>
<comment type="caution">
    <text evidence="2">The sequence shown here is derived from an EMBL/GenBank/DDBJ whole genome shotgun (WGS) entry which is preliminary data.</text>
</comment>
<name>A0AAD7C0B9_MYCRO</name>
<sequence length="215" mass="23553">MTIFGKTHLDARVWRRLGPACEAPEFLDKKSQNTVIQVGTNYGNYGVTAADCGSAVPLLQSTVQPHLDRAASLRPRGALHYSGLALVHAHPPLPAPHAAELKDSGRLEARLDACEDALDPIERNVRRVEPLLARLAPPRPPHPPPTLCLPPRACTRSASKRTPHAPPALDLGWQHEDTGDWRGPRIRGRVRVRGFEDVKGLICPQDSKTRKTQGT</sequence>
<dbReference type="AlphaFoldDB" id="A0AAD7C0B9"/>
<evidence type="ECO:0000313" key="2">
    <source>
        <dbReference type="EMBL" id="KAJ7635925.1"/>
    </source>
</evidence>
<dbReference type="EMBL" id="JARKIE010000464">
    <property type="protein sequence ID" value="KAJ7635925.1"/>
    <property type="molecule type" value="Genomic_DNA"/>
</dbReference>
<dbReference type="Proteomes" id="UP001221757">
    <property type="component" value="Unassembled WGS sequence"/>
</dbReference>
<protein>
    <submittedName>
        <fullName evidence="2">Uncharacterized protein</fullName>
    </submittedName>
</protein>
<proteinExistence type="predicted"/>
<organism evidence="2 3">
    <name type="scientific">Mycena rosella</name>
    <name type="common">Pink bonnet</name>
    <name type="synonym">Agaricus rosellus</name>
    <dbReference type="NCBI Taxonomy" id="1033263"/>
    <lineage>
        <taxon>Eukaryota</taxon>
        <taxon>Fungi</taxon>
        <taxon>Dikarya</taxon>
        <taxon>Basidiomycota</taxon>
        <taxon>Agaricomycotina</taxon>
        <taxon>Agaricomycetes</taxon>
        <taxon>Agaricomycetidae</taxon>
        <taxon>Agaricales</taxon>
        <taxon>Marasmiineae</taxon>
        <taxon>Mycenaceae</taxon>
        <taxon>Mycena</taxon>
    </lineage>
</organism>
<feature type="region of interest" description="Disordered" evidence="1">
    <location>
        <begin position="154"/>
        <end position="176"/>
    </location>
</feature>
<reference evidence="2" key="1">
    <citation type="submission" date="2023-03" db="EMBL/GenBank/DDBJ databases">
        <title>Massive genome expansion in bonnet fungi (Mycena s.s.) driven by repeated elements and novel gene families across ecological guilds.</title>
        <authorList>
            <consortium name="Lawrence Berkeley National Laboratory"/>
            <person name="Harder C.B."/>
            <person name="Miyauchi S."/>
            <person name="Viragh M."/>
            <person name="Kuo A."/>
            <person name="Thoen E."/>
            <person name="Andreopoulos B."/>
            <person name="Lu D."/>
            <person name="Skrede I."/>
            <person name="Drula E."/>
            <person name="Henrissat B."/>
            <person name="Morin E."/>
            <person name="Kohler A."/>
            <person name="Barry K."/>
            <person name="LaButti K."/>
            <person name="Morin E."/>
            <person name="Salamov A."/>
            <person name="Lipzen A."/>
            <person name="Mereny Z."/>
            <person name="Hegedus B."/>
            <person name="Baldrian P."/>
            <person name="Stursova M."/>
            <person name="Weitz H."/>
            <person name="Taylor A."/>
            <person name="Grigoriev I.V."/>
            <person name="Nagy L.G."/>
            <person name="Martin F."/>
            <person name="Kauserud H."/>
        </authorList>
    </citation>
    <scope>NUCLEOTIDE SEQUENCE</scope>
    <source>
        <strain evidence="2">CBHHK067</strain>
    </source>
</reference>
<gene>
    <name evidence="2" type="ORF">B0H17DRAFT_1279575</name>
</gene>
<accession>A0AAD7C0B9</accession>